<organism evidence="6 7">
    <name type="scientific">Amycolatopsis mediterranei (strain U-32)</name>
    <dbReference type="NCBI Taxonomy" id="749927"/>
    <lineage>
        <taxon>Bacteria</taxon>
        <taxon>Bacillati</taxon>
        <taxon>Actinomycetota</taxon>
        <taxon>Actinomycetes</taxon>
        <taxon>Pseudonocardiales</taxon>
        <taxon>Pseudonocardiaceae</taxon>
        <taxon>Amycolatopsis</taxon>
    </lineage>
</organism>
<dbReference type="GeneID" id="92873120"/>
<dbReference type="InterPro" id="IPR048284">
    <property type="entry name" value="EryCIII-like_N"/>
</dbReference>
<dbReference type="Gene3D" id="3.40.50.2000">
    <property type="entry name" value="Glycogen Phosphorylase B"/>
    <property type="match status" value="2"/>
</dbReference>
<feature type="domain" description="Erythromycin biosynthesis protein CIII-like C-terminal" evidence="4">
    <location>
        <begin position="233"/>
        <end position="363"/>
    </location>
</feature>
<dbReference type="Proteomes" id="UP000000328">
    <property type="component" value="Chromosome"/>
</dbReference>
<keyword evidence="3 6" id="KW-0808">Transferase</keyword>
<protein>
    <submittedName>
        <fullName evidence="6">Putative glycosyl transferase</fullName>
    </submittedName>
</protein>
<dbReference type="HOGENOM" id="CLU_000537_7_4_11"/>
<name>A0A0H3DA64_AMYMU</name>
<evidence type="ECO:0000256" key="3">
    <source>
        <dbReference type="ARBA" id="ARBA00022679"/>
    </source>
</evidence>
<comment type="similarity">
    <text evidence="1">Belongs to the glycosyltransferase 28 family.</text>
</comment>
<dbReference type="SUPFAM" id="SSF53756">
    <property type="entry name" value="UDP-Glycosyltransferase/glycogen phosphorylase"/>
    <property type="match status" value="1"/>
</dbReference>
<evidence type="ECO:0000256" key="1">
    <source>
        <dbReference type="ARBA" id="ARBA00006962"/>
    </source>
</evidence>
<dbReference type="PATRIC" id="fig|749927.5.peg.5610"/>
<dbReference type="InterPro" id="IPR002213">
    <property type="entry name" value="UDP_glucos_trans"/>
</dbReference>
<sequence length="375" mass="39228">MRLLFVSWAWPSHLFPMVPTAWGLRLAGHEVVLACPPSLVPVAARTGLPVARIGADVDLAPRMKSFMDGAKPRRERRTPLDMFVPVADAMAGDLLRFARDWRADVIVHDPTTYAAPAVAAALGVPSVRHLWGIDFTYPLRMFEETAFAGLYERLGAGACVVSGDTPTLDPCPPGLQLPVDYTPVRMAYRPYNGTAVYERTLLDCRAVPRLCVTWGTTSGKFGAAGSLPALVFAAAADLGLDVVFATSGAEAFGPEYPKTWQTVVMQPLNLVLPGCDLVVHPGGSGSALTTVLAGLPQVCLPLIPDQETNAAQLAGAGAGARVGADGATVDAIRDVLAELLADPSFTEAAVALREESRALPDPAAAGAGLLAAVGG</sequence>
<evidence type="ECO:0000313" key="7">
    <source>
        <dbReference type="Proteomes" id="UP000000328"/>
    </source>
</evidence>
<dbReference type="Pfam" id="PF06722">
    <property type="entry name" value="EryCIII-like_C"/>
    <property type="match status" value="1"/>
</dbReference>
<evidence type="ECO:0000256" key="2">
    <source>
        <dbReference type="ARBA" id="ARBA00022676"/>
    </source>
</evidence>
<dbReference type="OrthoDB" id="5488434at2"/>
<dbReference type="AlphaFoldDB" id="A0A0H3DA64"/>
<dbReference type="CDD" id="cd03784">
    <property type="entry name" value="GT1_Gtf-like"/>
    <property type="match status" value="1"/>
</dbReference>
<dbReference type="EMBL" id="CP002000">
    <property type="protein sequence ID" value="ADJ47172.1"/>
    <property type="molecule type" value="Genomic_DNA"/>
</dbReference>
<dbReference type="InterPro" id="IPR010610">
    <property type="entry name" value="EryCIII-like_C"/>
</dbReference>
<dbReference type="GO" id="GO:0008194">
    <property type="term" value="F:UDP-glycosyltransferase activity"/>
    <property type="evidence" value="ECO:0007669"/>
    <property type="project" value="InterPro"/>
</dbReference>
<dbReference type="eggNOG" id="COG1819">
    <property type="taxonomic scope" value="Bacteria"/>
</dbReference>
<gene>
    <name evidence="6" type="ordered locus">AMED_5412</name>
</gene>
<dbReference type="InterPro" id="IPR050426">
    <property type="entry name" value="Glycosyltransferase_28"/>
</dbReference>
<dbReference type="KEGG" id="amd:AMED_5412"/>
<dbReference type="PANTHER" id="PTHR48050">
    <property type="entry name" value="STEROL 3-BETA-GLUCOSYLTRANSFERASE"/>
    <property type="match status" value="1"/>
</dbReference>
<dbReference type="Pfam" id="PF21036">
    <property type="entry name" value="EryCIII-like_N"/>
    <property type="match status" value="1"/>
</dbReference>
<evidence type="ECO:0000259" key="5">
    <source>
        <dbReference type="Pfam" id="PF21036"/>
    </source>
</evidence>
<feature type="domain" description="Erythromycin biosynthesis protein CIII-like N-terminal" evidence="5">
    <location>
        <begin position="22"/>
        <end position="215"/>
    </location>
</feature>
<evidence type="ECO:0000259" key="4">
    <source>
        <dbReference type="Pfam" id="PF06722"/>
    </source>
</evidence>
<proteinExistence type="inferred from homology"/>
<dbReference type="RefSeq" id="WP_013227232.1">
    <property type="nucleotide sequence ID" value="NC_014318.1"/>
</dbReference>
<evidence type="ECO:0000313" key="6">
    <source>
        <dbReference type="EMBL" id="ADJ47172.1"/>
    </source>
</evidence>
<keyword evidence="2" id="KW-0328">Glycosyltransferase</keyword>
<accession>A0A0H3DA64</accession>
<dbReference type="GO" id="GO:0016758">
    <property type="term" value="F:hexosyltransferase activity"/>
    <property type="evidence" value="ECO:0007669"/>
    <property type="project" value="UniProtKB-ARBA"/>
</dbReference>
<reference evidence="6 7" key="1">
    <citation type="journal article" date="2010" name="Cell Res.">
        <title>Complete genome sequence of the rifamycin SV-producing Amycolatopsis mediterranei U32 revealed its genetic characteristics in phylogeny and metabolism.</title>
        <authorList>
            <person name="Zhao W."/>
            <person name="Zhong Y."/>
            <person name="Yuan H."/>
            <person name="Wang J."/>
            <person name="Zheng H."/>
            <person name="Wang Y."/>
            <person name="Cen X."/>
            <person name="Xu F."/>
            <person name="Bai J."/>
            <person name="Han X."/>
            <person name="Lu G."/>
            <person name="Zhu Y."/>
            <person name="Shao Z."/>
            <person name="Yan H."/>
            <person name="Li C."/>
            <person name="Peng N."/>
            <person name="Zhang Z."/>
            <person name="Zhang Y."/>
            <person name="Lin W."/>
            <person name="Fan Y."/>
            <person name="Qin Z."/>
            <person name="Hu Y."/>
            <person name="Zhu B."/>
            <person name="Wang S."/>
            <person name="Ding X."/>
            <person name="Zhao G.P."/>
        </authorList>
    </citation>
    <scope>NUCLEOTIDE SEQUENCE [LARGE SCALE GENOMIC DNA]</scope>
    <source>
        <strain evidence="7">U-32</strain>
    </source>
</reference>
<dbReference type="PANTHER" id="PTHR48050:SF13">
    <property type="entry name" value="STEROL 3-BETA-GLUCOSYLTRANSFERASE UGT80A2"/>
    <property type="match status" value="1"/>
</dbReference>
<dbReference type="GO" id="GO:0017000">
    <property type="term" value="P:antibiotic biosynthetic process"/>
    <property type="evidence" value="ECO:0007669"/>
    <property type="project" value="UniProtKB-ARBA"/>
</dbReference>